<evidence type="ECO:0000259" key="4">
    <source>
        <dbReference type="PROSITE" id="PS00662"/>
    </source>
</evidence>
<keyword evidence="2" id="KW-0547">Nucleotide-binding</keyword>
<dbReference type="CDD" id="cd01129">
    <property type="entry name" value="PulE-GspE-like"/>
    <property type="match status" value="1"/>
</dbReference>
<keyword evidence="3" id="KW-0067">ATP-binding</keyword>
<dbReference type="EMBL" id="CP020772">
    <property type="protein sequence ID" value="ARI77073.1"/>
    <property type="molecule type" value="Genomic_DNA"/>
</dbReference>
<comment type="similarity">
    <text evidence="1">Belongs to the GSP E family.</text>
</comment>
<evidence type="ECO:0000256" key="2">
    <source>
        <dbReference type="ARBA" id="ARBA00022741"/>
    </source>
</evidence>
<dbReference type="Proteomes" id="UP000192527">
    <property type="component" value="Chromosome"/>
</dbReference>
<evidence type="ECO:0000256" key="1">
    <source>
        <dbReference type="ARBA" id="ARBA00006611"/>
    </source>
</evidence>
<dbReference type="InterPro" id="IPR003593">
    <property type="entry name" value="AAA+_ATPase"/>
</dbReference>
<keyword evidence="6" id="KW-1185">Reference proteome</keyword>
<protein>
    <submittedName>
        <fullName evidence="5">Competence protein</fullName>
    </submittedName>
</protein>
<dbReference type="GO" id="GO:0016887">
    <property type="term" value="F:ATP hydrolysis activity"/>
    <property type="evidence" value="ECO:0007669"/>
    <property type="project" value="TreeGrafter"/>
</dbReference>
<dbReference type="SMART" id="SM00382">
    <property type="entry name" value="AAA"/>
    <property type="match status" value="1"/>
</dbReference>
<dbReference type="NCBIfam" id="NF041000">
    <property type="entry name" value="ATPase_ComGA"/>
    <property type="match status" value="1"/>
</dbReference>
<dbReference type="PANTHER" id="PTHR30258">
    <property type="entry name" value="TYPE II SECRETION SYSTEM PROTEIN GSPE-RELATED"/>
    <property type="match status" value="1"/>
</dbReference>
<dbReference type="SUPFAM" id="SSF52540">
    <property type="entry name" value="P-loop containing nucleoside triphosphate hydrolases"/>
    <property type="match status" value="1"/>
</dbReference>
<dbReference type="Pfam" id="PF00437">
    <property type="entry name" value="T2SSE"/>
    <property type="match status" value="1"/>
</dbReference>
<dbReference type="KEGG" id="hmn:HM131_09585"/>
<reference evidence="5 6" key="1">
    <citation type="submission" date="2017-04" db="EMBL/GenBank/DDBJ databases">
        <title>The whole genome sequencing and assembly of Halobacillus mangrovi strain.</title>
        <authorList>
            <person name="Lee S.-J."/>
            <person name="Park M.-K."/>
            <person name="Kim J.-Y."/>
            <person name="Lee Y.-J."/>
            <person name="Yi H."/>
            <person name="Bahn Y.-S."/>
            <person name="Kim J.F."/>
            <person name="Lee D.-W."/>
        </authorList>
    </citation>
    <scope>NUCLEOTIDE SEQUENCE [LARGE SCALE GENOMIC DNA]</scope>
    <source>
        <strain evidence="5 6">KTB 131</strain>
    </source>
</reference>
<evidence type="ECO:0000256" key="3">
    <source>
        <dbReference type="ARBA" id="ARBA00022840"/>
    </source>
</evidence>
<dbReference type="InterPro" id="IPR047667">
    <property type="entry name" value="ATPase_ComGA"/>
</dbReference>
<evidence type="ECO:0000313" key="6">
    <source>
        <dbReference type="Proteomes" id="UP000192527"/>
    </source>
</evidence>
<dbReference type="Gene3D" id="3.40.50.300">
    <property type="entry name" value="P-loop containing nucleotide triphosphate hydrolases"/>
    <property type="match status" value="1"/>
</dbReference>
<dbReference type="RefSeq" id="WP_085029546.1">
    <property type="nucleotide sequence ID" value="NZ_CP020772.1"/>
</dbReference>
<organism evidence="5 6">
    <name type="scientific">Halobacillus mangrovi</name>
    <dbReference type="NCBI Taxonomy" id="402384"/>
    <lineage>
        <taxon>Bacteria</taxon>
        <taxon>Bacillati</taxon>
        <taxon>Bacillota</taxon>
        <taxon>Bacilli</taxon>
        <taxon>Bacillales</taxon>
        <taxon>Bacillaceae</taxon>
        <taxon>Halobacillus</taxon>
    </lineage>
</organism>
<evidence type="ECO:0000313" key="5">
    <source>
        <dbReference type="EMBL" id="ARI77073.1"/>
    </source>
</evidence>
<dbReference type="STRING" id="402384.HM131_09585"/>
<dbReference type="InterPro" id="IPR001482">
    <property type="entry name" value="T2SS/T4SS_dom"/>
</dbReference>
<proteinExistence type="inferred from homology"/>
<dbReference type="GO" id="GO:0005886">
    <property type="term" value="C:plasma membrane"/>
    <property type="evidence" value="ECO:0007669"/>
    <property type="project" value="TreeGrafter"/>
</dbReference>
<gene>
    <name evidence="5" type="ORF">HM131_09585</name>
</gene>
<dbReference type="AlphaFoldDB" id="A0A1W5ZUY5"/>
<dbReference type="GO" id="GO:0005524">
    <property type="term" value="F:ATP binding"/>
    <property type="evidence" value="ECO:0007669"/>
    <property type="project" value="UniProtKB-KW"/>
</dbReference>
<feature type="domain" description="Bacterial type II secretion system protein E" evidence="4">
    <location>
        <begin position="204"/>
        <end position="218"/>
    </location>
</feature>
<dbReference type="PROSITE" id="PS00662">
    <property type="entry name" value="T2SP_E"/>
    <property type="match status" value="1"/>
</dbReference>
<dbReference type="InterPro" id="IPR027417">
    <property type="entry name" value="P-loop_NTPase"/>
</dbReference>
<dbReference type="PANTHER" id="PTHR30258:SF2">
    <property type="entry name" value="COMG OPERON PROTEIN 1"/>
    <property type="match status" value="1"/>
</dbReference>
<dbReference type="Gene3D" id="3.30.450.90">
    <property type="match status" value="1"/>
</dbReference>
<sequence>MKSIATLAHDILISAIQQTASDIHFSPYSENASIYFRIHGERIFHSSLPLPLYQKLLAYFKFKSGMDIGELQRPQNGTMEHRADQQVFDLRLSTLPITGTESLAIRVLSPMNYTPLEQLFLFPTQIKRIEQWLNHTSGMILFTGPTGCGKTTTLYALLQSLMNQKSFQAITLEDPIEKDLNNIIQVQVNERAGITYDTGLKAALRHDPDLLMVGEIRDQSTAQFAFRAALSGHLVISTIHAKDAYGTIRRLKEMNIQQVDLEQTLIAIGAQQLIPLHGNTLLPKRAAILEMLDGTLLDHAIGDRSPYNHKKFQSFSDLRRKAYALGFLKDFKVSIES</sequence>
<name>A0A1W5ZUY5_9BACI</name>
<accession>A0A1W5ZUY5</accession>
<dbReference type="OrthoDB" id="9808272at2"/>